<dbReference type="SUPFAM" id="SSF53613">
    <property type="entry name" value="Ribokinase-like"/>
    <property type="match status" value="1"/>
</dbReference>
<dbReference type="Pfam" id="PF00294">
    <property type="entry name" value="PfkB"/>
    <property type="match status" value="1"/>
</dbReference>
<dbReference type="AlphaFoldDB" id="A0A9P6A6C1"/>
<gene>
    <name evidence="2" type="ORF">BDN71DRAFT_1532976</name>
</gene>
<sequence>MSKSKPPHFVTLGLFIIDEFSFADENGTPTGRVVAPEVSAIPDDFCLIGGGGTYAAVGARIWLPSNQIGMVVDRGTDFPSSIQEKLDGYGPEMWIFRDQDHGTTRALNSYRGEHRSFEYLTPRIRITPNDIQSTWAACPRTLHFICSPTRAAAIISEVHQVEDWRPLVIYEPIPDRCIPAELPALREVLPFVYVLSPNAEEALLLLGYALPPTNVSIERAAAEFLSFGVGESGQGVVIIRSGPLGCFALTRAHGGRWIEAYWSTEDSEKIVDVTGAGNSFLGGLAAGLYFTSDIYEASLYATVSASFTIEQGGLPAITSKKEDVQEYLWNGELPELRLENLRARMSRYQDRVSN</sequence>
<protein>
    <submittedName>
        <fullName evidence="2">Ribokinase-like protein</fullName>
    </submittedName>
</protein>
<evidence type="ECO:0000313" key="3">
    <source>
        <dbReference type="Proteomes" id="UP000807025"/>
    </source>
</evidence>
<dbReference type="PANTHER" id="PTHR47098:SF2">
    <property type="entry name" value="PROTEIN MAK32"/>
    <property type="match status" value="1"/>
</dbReference>
<dbReference type="EMBL" id="MU154537">
    <property type="protein sequence ID" value="KAF9498569.1"/>
    <property type="molecule type" value="Genomic_DNA"/>
</dbReference>
<keyword evidence="3" id="KW-1185">Reference proteome</keyword>
<dbReference type="InterPro" id="IPR029056">
    <property type="entry name" value="Ribokinase-like"/>
</dbReference>
<dbReference type="InterPro" id="IPR011611">
    <property type="entry name" value="PfkB_dom"/>
</dbReference>
<dbReference type="PANTHER" id="PTHR47098">
    <property type="entry name" value="PROTEIN MAK32"/>
    <property type="match status" value="1"/>
</dbReference>
<dbReference type="Gene3D" id="3.40.1190.20">
    <property type="match status" value="1"/>
</dbReference>
<evidence type="ECO:0000259" key="1">
    <source>
        <dbReference type="Pfam" id="PF00294"/>
    </source>
</evidence>
<comment type="caution">
    <text evidence="2">The sequence shown here is derived from an EMBL/GenBank/DDBJ whole genome shotgun (WGS) entry which is preliminary data.</text>
</comment>
<name>A0A9P6A6C1_PLEER</name>
<organism evidence="2 3">
    <name type="scientific">Pleurotus eryngii</name>
    <name type="common">Boletus of the steppes</name>
    <dbReference type="NCBI Taxonomy" id="5323"/>
    <lineage>
        <taxon>Eukaryota</taxon>
        <taxon>Fungi</taxon>
        <taxon>Dikarya</taxon>
        <taxon>Basidiomycota</taxon>
        <taxon>Agaricomycotina</taxon>
        <taxon>Agaricomycetes</taxon>
        <taxon>Agaricomycetidae</taxon>
        <taxon>Agaricales</taxon>
        <taxon>Pleurotineae</taxon>
        <taxon>Pleurotaceae</taxon>
        <taxon>Pleurotus</taxon>
    </lineage>
</organism>
<feature type="domain" description="Carbohydrate kinase PfkB" evidence="1">
    <location>
        <begin position="181"/>
        <end position="314"/>
    </location>
</feature>
<dbReference type="Proteomes" id="UP000807025">
    <property type="component" value="Unassembled WGS sequence"/>
</dbReference>
<proteinExistence type="predicted"/>
<accession>A0A9P6A6C1</accession>
<dbReference type="OrthoDB" id="497927at2759"/>
<evidence type="ECO:0000313" key="2">
    <source>
        <dbReference type="EMBL" id="KAF9498569.1"/>
    </source>
</evidence>
<reference evidence="2" key="1">
    <citation type="submission" date="2020-11" db="EMBL/GenBank/DDBJ databases">
        <authorList>
            <consortium name="DOE Joint Genome Institute"/>
            <person name="Ahrendt S."/>
            <person name="Riley R."/>
            <person name="Andreopoulos W."/>
            <person name="Labutti K."/>
            <person name="Pangilinan J."/>
            <person name="Ruiz-Duenas F.J."/>
            <person name="Barrasa J.M."/>
            <person name="Sanchez-Garcia M."/>
            <person name="Camarero S."/>
            <person name="Miyauchi S."/>
            <person name="Serrano A."/>
            <person name="Linde D."/>
            <person name="Babiker R."/>
            <person name="Drula E."/>
            <person name="Ayuso-Fernandez I."/>
            <person name="Pacheco R."/>
            <person name="Padilla G."/>
            <person name="Ferreira P."/>
            <person name="Barriuso J."/>
            <person name="Kellner H."/>
            <person name="Castanera R."/>
            <person name="Alfaro M."/>
            <person name="Ramirez L."/>
            <person name="Pisabarro A.G."/>
            <person name="Kuo A."/>
            <person name="Tritt A."/>
            <person name="Lipzen A."/>
            <person name="He G."/>
            <person name="Yan M."/>
            <person name="Ng V."/>
            <person name="Cullen D."/>
            <person name="Martin F."/>
            <person name="Rosso M.-N."/>
            <person name="Henrissat B."/>
            <person name="Hibbett D."/>
            <person name="Martinez A.T."/>
            <person name="Grigoriev I.V."/>
        </authorList>
    </citation>
    <scope>NUCLEOTIDE SEQUENCE</scope>
    <source>
        <strain evidence="2">ATCC 90797</strain>
    </source>
</reference>